<dbReference type="Pfam" id="PF01850">
    <property type="entry name" value="PIN"/>
    <property type="match status" value="1"/>
</dbReference>
<dbReference type="RefSeq" id="WP_093330694.1">
    <property type="nucleotide sequence ID" value="NZ_FOXP01000001.1"/>
</dbReference>
<keyword evidence="3" id="KW-1185">Reference proteome</keyword>
<evidence type="ECO:0000313" key="3">
    <source>
        <dbReference type="Proteomes" id="UP000199586"/>
    </source>
</evidence>
<proteinExistence type="predicted"/>
<dbReference type="InterPro" id="IPR002716">
    <property type="entry name" value="PIN_dom"/>
</dbReference>
<organism evidence="2 3">
    <name type="scientific">Sphingomonas rubra</name>
    <dbReference type="NCBI Taxonomy" id="634430"/>
    <lineage>
        <taxon>Bacteria</taxon>
        <taxon>Pseudomonadati</taxon>
        <taxon>Pseudomonadota</taxon>
        <taxon>Alphaproteobacteria</taxon>
        <taxon>Sphingomonadales</taxon>
        <taxon>Sphingomonadaceae</taxon>
        <taxon>Sphingomonas</taxon>
    </lineage>
</organism>
<dbReference type="OrthoDB" id="163436at2"/>
<sequence length="152" mass="16283">MTRVAFDTNVLAYVAGVDRHADDAAKIDASRALLKQLRGRAALVVPVQVLGELYVVLTRSGASRDEARDAVLRMAQAFGTADSNGSAFLSALDLATTHKLQFWDSLIVNAAAEAGCTLLLSEDMSNGFSWRGTVVLNPFATSVDERLTRLIA</sequence>
<dbReference type="Proteomes" id="UP000199586">
    <property type="component" value="Unassembled WGS sequence"/>
</dbReference>
<name>A0A1I5Q5X3_9SPHN</name>
<dbReference type="InterPro" id="IPR029060">
    <property type="entry name" value="PIN-like_dom_sf"/>
</dbReference>
<protein>
    <submittedName>
        <fullName evidence="2">Predicted nucleic acid-binding protein, contains PIN domain</fullName>
    </submittedName>
</protein>
<evidence type="ECO:0000259" key="1">
    <source>
        <dbReference type="Pfam" id="PF01850"/>
    </source>
</evidence>
<accession>A0A1I5Q5X3</accession>
<dbReference type="SUPFAM" id="SSF88723">
    <property type="entry name" value="PIN domain-like"/>
    <property type="match status" value="1"/>
</dbReference>
<dbReference type="Gene3D" id="3.40.50.1010">
    <property type="entry name" value="5'-nuclease"/>
    <property type="match status" value="1"/>
</dbReference>
<feature type="domain" description="PIN" evidence="1">
    <location>
        <begin position="6"/>
        <end position="123"/>
    </location>
</feature>
<evidence type="ECO:0000313" key="2">
    <source>
        <dbReference type="EMBL" id="SFP41361.1"/>
    </source>
</evidence>
<gene>
    <name evidence="2" type="ORF">SAMN04488241_101463</name>
</gene>
<dbReference type="EMBL" id="FOXP01000001">
    <property type="protein sequence ID" value="SFP41361.1"/>
    <property type="molecule type" value="Genomic_DNA"/>
</dbReference>
<reference evidence="2 3" key="1">
    <citation type="submission" date="2016-10" db="EMBL/GenBank/DDBJ databases">
        <authorList>
            <person name="de Groot N.N."/>
        </authorList>
    </citation>
    <scope>NUCLEOTIDE SEQUENCE [LARGE SCALE GENOMIC DNA]</scope>
    <source>
        <strain evidence="2 3">CGMCC 1.9113</strain>
    </source>
</reference>
<dbReference type="STRING" id="634430.SAMN04488241_101463"/>
<dbReference type="CDD" id="cd18692">
    <property type="entry name" value="PIN_VapC-like"/>
    <property type="match status" value="1"/>
</dbReference>
<dbReference type="AlphaFoldDB" id="A0A1I5Q5X3"/>